<dbReference type="GO" id="GO:0019464">
    <property type="term" value="P:glycine decarboxylation via glycine cleavage system"/>
    <property type="evidence" value="ECO:0007669"/>
    <property type="project" value="UniProtKB-UniRule"/>
</dbReference>
<dbReference type="FunFam" id="3.40.640.10:FF:000034">
    <property type="entry name" value="Probable glycine dehydrogenase (decarboxylating) subunit 2"/>
    <property type="match status" value="1"/>
</dbReference>
<gene>
    <name evidence="6" type="primary">gcvPB</name>
    <name evidence="9" type="ordered locus">Dhaf_4036</name>
</gene>
<dbReference type="InterPro" id="IPR015422">
    <property type="entry name" value="PyrdxlP-dep_Trfase_small"/>
</dbReference>
<evidence type="ECO:0000313" key="10">
    <source>
        <dbReference type="Proteomes" id="UP000007726"/>
    </source>
</evidence>
<evidence type="ECO:0000259" key="7">
    <source>
        <dbReference type="Pfam" id="PF02347"/>
    </source>
</evidence>
<dbReference type="HOGENOM" id="CLU_004620_5_0_9"/>
<dbReference type="GO" id="GO:0030170">
    <property type="term" value="F:pyridoxal phosphate binding"/>
    <property type="evidence" value="ECO:0007669"/>
    <property type="project" value="TreeGrafter"/>
</dbReference>
<dbReference type="SUPFAM" id="SSF53383">
    <property type="entry name" value="PLP-dependent transferases"/>
    <property type="match status" value="1"/>
</dbReference>
<dbReference type="PANTHER" id="PTHR11773">
    <property type="entry name" value="GLYCINE DEHYDROGENASE, DECARBOXYLATING"/>
    <property type="match status" value="1"/>
</dbReference>
<evidence type="ECO:0000256" key="2">
    <source>
        <dbReference type="ARBA" id="ARBA00003788"/>
    </source>
</evidence>
<dbReference type="KEGG" id="dhd:Dhaf_4036"/>
<protein>
    <recommendedName>
        <fullName evidence="6">Probable glycine dehydrogenase (decarboxylating) subunit 2</fullName>
        <ecNumber evidence="6">1.4.4.2</ecNumber>
    </recommendedName>
    <alternativeName>
        <fullName evidence="6">Glycine cleavage system P-protein subunit 2</fullName>
    </alternativeName>
    <alternativeName>
        <fullName evidence="6">Glycine decarboxylase subunit 2</fullName>
    </alternativeName>
    <alternativeName>
        <fullName evidence="6">Glycine dehydrogenase (aminomethyl-transferring) subunit 2</fullName>
    </alternativeName>
</protein>
<evidence type="ECO:0000256" key="3">
    <source>
        <dbReference type="ARBA" id="ARBA00022898"/>
    </source>
</evidence>
<reference evidence="9 10" key="1">
    <citation type="journal article" date="2012" name="BMC Microbiol.">
        <title>Genome sequence of Desulfitobacterium hafniense DCB-2, a Gram-positive anaerobe capable of dehalogenation and metal reduction.</title>
        <authorList>
            <person name="Kim S.H."/>
            <person name="Harzman C."/>
            <person name="Davis J.K."/>
            <person name="Hutcheson R."/>
            <person name="Broderick J.B."/>
            <person name="Marsh T.L."/>
            <person name="Tiedje J.M."/>
        </authorList>
    </citation>
    <scope>NUCLEOTIDE SEQUENCE [LARGE SCALE GENOMIC DNA]</scope>
    <source>
        <strain evidence="10">DSM 10664 / DCB-2</strain>
    </source>
</reference>
<dbReference type="GO" id="GO:0005960">
    <property type="term" value="C:glycine cleavage complex"/>
    <property type="evidence" value="ECO:0007669"/>
    <property type="project" value="TreeGrafter"/>
</dbReference>
<evidence type="ECO:0000256" key="1">
    <source>
        <dbReference type="ARBA" id="ARBA00001933"/>
    </source>
</evidence>
<feature type="modified residue" description="N6-(pyridoxal phosphate)lysine" evidence="6">
    <location>
        <position position="272"/>
    </location>
</feature>
<name>B8FT30_DESHD</name>
<dbReference type="FunFam" id="3.90.1150.10:FF:000014">
    <property type="entry name" value="Probable glycine dehydrogenase (decarboxylating) subunit 2"/>
    <property type="match status" value="1"/>
</dbReference>
<comment type="cofactor">
    <cofactor evidence="1 6">
        <name>pyridoxal 5'-phosphate</name>
        <dbReference type="ChEBI" id="CHEBI:597326"/>
    </cofactor>
</comment>
<dbReference type="Pfam" id="PF21478">
    <property type="entry name" value="GcvP2_C"/>
    <property type="match status" value="1"/>
</dbReference>
<accession>B8FT30</accession>
<comment type="catalytic activity">
    <reaction evidence="5 6">
        <text>N(6)-[(R)-lipoyl]-L-lysyl-[glycine-cleavage complex H protein] + glycine + H(+) = N(6)-[(R)-S(8)-aminomethyldihydrolipoyl]-L-lysyl-[glycine-cleavage complex H protein] + CO2</text>
        <dbReference type="Rhea" id="RHEA:24304"/>
        <dbReference type="Rhea" id="RHEA-COMP:10494"/>
        <dbReference type="Rhea" id="RHEA-COMP:10495"/>
        <dbReference type="ChEBI" id="CHEBI:15378"/>
        <dbReference type="ChEBI" id="CHEBI:16526"/>
        <dbReference type="ChEBI" id="CHEBI:57305"/>
        <dbReference type="ChEBI" id="CHEBI:83099"/>
        <dbReference type="ChEBI" id="CHEBI:83143"/>
        <dbReference type="EC" id="1.4.4.2"/>
    </reaction>
</comment>
<dbReference type="InterPro" id="IPR020581">
    <property type="entry name" value="GDC_P"/>
</dbReference>
<dbReference type="AlphaFoldDB" id="B8FT30"/>
<dbReference type="GO" id="GO:0005829">
    <property type="term" value="C:cytosol"/>
    <property type="evidence" value="ECO:0007669"/>
    <property type="project" value="TreeGrafter"/>
</dbReference>
<dbReference type="InterPro" id="IPR015421">
    <property type="entry name" value="PyrdxlP-dep_Trfase_major"/>
</dbReference>
<dbReference type="GO" id="GO:0004375">
    <property type="term" value="F:glycine dehydrogenase (decarboxylating) activity"/>
    <property type="evidence" value="ECO:0007669"/>
    <property type="project" value="UniProtKB-EC"/>
</dbReference>
<organism evidence="9 10">
    <name type="scientific">Desulfitobacterium hafniense (strain DSM 10664 / DCB-2)</name>
    <dbReference type="NCBI Taxonomy" id="272564"/>
    <lineage>
        <taxon>Bacteria</taxon>
        <taxon>Bacillati</taxon>
        <taxon>Bacillota</taxon>
        <taxon>Clostridia</taxon>
        <taxon>Eubacteriales</taxon>
        <taxon>Desulfitobacteriaceae</taxon>
        <taxon>Desulfitobacterium</taxon>
    </lineage>
</organism>
<comment type="subunit">
    <text evidence="6">The glycine cleavage system is composed of four proteins: P, T, L and H. In this organism, the P 'protein' is a heterodimer of two subunits.</text>
</comment>
<evidence type="ECO:0000259" key="8">
    <source>
        <dbReference type="Pfam" id="PF21478"/>
    </source>
</evidence>
<keyword evidence="4 6" id="KW-0560">Oxidoreductase</keyword>
<evidence type="ECO:0000256" key="5">
    <source>
        <dbReference type="ARBA" id="ARBA00049026"/>
    </source>
</evidence>
<dbReference type="CDD" id="cd00613">
    <property type="entry name" value="GDC-P"/>
    <property type="match status" value="1"/>
</dbReference>
<dbReference type="Gene3D" id="3.40.640.10">
    <property type="entry name" value="Type I PLP-dependent aspartate aminotransferase-like (Major domain)"/>
    <property type="match status" value="1"/>
</dbReference>
<comment type="similarity">
    <text evidence="6">Belongs to the GcvP family. C-terminal subunit subfamily.</text>
</comment>
<proteinExistence type="inferred from homology"/>
<dbReference type="Gene3D" id="3.90.1150.10">
    <property type="entry name" value="Aspartate Aminotransferase, domain 1"/>
    <property type="match status" value="1"/>
</dbReference>
<comment type="function">
    <text evidence="2 6">The glycine cleavage system catalyzes the degradation of glycine. The P protein binds the alpha-amino group of glycine through its pyridoxal phosphate cofactor; CO(2) is released and the remaining methylamine moiety is then transferred to the lipoamide cofactor of the H protein.</text>
</comment>
<sequence>MRALEPLIFELSREGRTGVSLPSCDVPEIPLEDLIPQEFLRDKEPELPEVSEVDVVRHFTRLSSFNHGVDTGFYPLGSCTMKYNPKVNEKLARLPGFSQIHPYQPEELTQGALGLMVELQEELAEITGMDAFTLQPAAGAHGEMTGILIIKAYHDHRQDVKRRKVIVPDSAHGTNPATGAMAGYDIVQVPSNERGGVDIEALRQVANDEVAALMLTNPNTLGLFDENILEIAEIIHSVGGLIYYDGANANAIMGIARPGDMGFDVVHLNLHKTFSTPHGGGGPGSGPVGVKEFLAPYLPKPVAIRTPEGRYSWDEDRPLSIGRVRAFQANFGVLVKAYAYIRALGGEGLKAASQNAVLNANFLMSILKEHYHLPYDRVCMHEFIITPKNLKNYGIHTLDIAKRLLDYGYHPPTIYFPLIVEEAMMIEPTETESLETLEQFARVMIQIAEEVKQDAEMVKNAPHDTLVTRLDETGAARKPDLRWRKPQ</sequence>
<dbReference type="EMBL" id="CP001336">
    <property type="protein sequence ID" value="ACL22046.1"/>
    <property type="molecule type" value="Genomic_DNA"/>
</dbReference>
<dbReference type="EC" id="1.4.4.2" evidence="6"/>
<dbReference type="NCBIfam" id="NF003346">
    <property type="entry name" value="PRK04366.1"/>
    <property type="match status" value="1"/>
</dbReference>
<dbReference type="HAMAP" id="MF_00713">
    <property type="entry name" value="GcvPB"/>
    <property type="match status" value="1"/>
</dbReference>
<feature type="domain" description="Glycine dehydrogenase C-terminal" evidence="8">
    <location>
        <begin position="352"/>
        <end position="457"/>
    </location>
</feature>
<dbReference type="Pfam" id="PF02347">
    <property type="entry name" value="GDC-P"/>
    <property type="match status" value="1"/>
</dbReference>
<dbReference type="InterPro" id="IPR023012">
    <property type="entry name" value="GcvPB"/>
</dbReference>
<dbReference type="InterPro" id="IPR049316">
    <property type="entry name" value="GDC-P_C"/>
</dbReference>
<dbReference type="GO" id="GO:0016594">
    <property type="term" value="F:glycine binding"/>
    <property type="evidence" value="ECO:0007669"/>
    <property type="project" value="TreeGrafter"/>
</dbReference>
<evidence type="ECO:0000256" key="6">
    <source>
        <dbReference type="HAMAP-Rule" id="MF_00713"/>
    </source>
</evidence>
<dbReference type="RefSeq" id="WP_015944974.1">
    <property type="nucleotide sequence ID" value="NC_011830.1"/>
</dbReference>
<evidence type="ECO:0000256" key="4">
    <source>
        <dbReference type="ARBA" id="ARBA00023002"/>
    </source>
</evidence>
<dbReference type="InterPro" id="IPR049315">
    <property type="entry name" value="GDC-P_N"/>
</dbReference>
<dbReference type="PANTHER" id="PTHR11773:SF1">
    <property type="entry name" value="GLYCINE DEHYDROGENASE (DECARBOXYLATING), MITOCHONDRIAL"/>
    <property type="match status" value="1"/>
</dbReference>
<evidence type="ECO:0000313" key="9">
    <source>
        <dbReference type="EMBL" id="ACL22046.1"/>
    </source>
</evidence>
<keyword evidence="3 6" id="KW-0663">Pyridoxal phosphate</keyword>
<feature type="domain" description="Glycine cleavage system P-protein N-terminal" evidence="7">
    <location>
        <begin position="32"/>
        <end position="294"/>
    </location>
</feature>
<dbReference type="Gene3D" id="6.20.440.10">
    <property type="match status" value="1"/>
</dbReference>
<dbReference type="Proteomes" id="UP000007726">
    <property type="component" value="Chromosome"/>
</dbReference>
<dbReference type="InterPro" id="IPR015424">
    <property type="entry name" value="PyrdxlP-dep_Trfase"/>
</dbReference>